<feature type="coiled-coil region" evidence="1">
    <location>
        <begin position="83"/>
        <end position="110"/>
    </location>
</feature>
<evidence type="ECO:0000313" key="3">
    <source>
        <dbReference type="EMBL" id="MEB3068286.1"/>
    </source>
</evidence>
<evidence type="ECO:0000313" key="4">
    <source>
        <dbReference type="Proteomes" id="UP001299283"/>
    </source>
</evidence>
<accession>A0ABU5YT32</accession>
<organism evidence="2 4">
    <name type="scientific">[Mycobacterium] vasticus</name>
    <dbReference type="NCBI Taxonomy" id="2875777"/>
    <lineage>
        <taxon>Bacteria</taxon>
        <taxon>Bacillati</taxon>
        <taxon>Actinomycetota</taxon>
        <taxon>Actinomycetes</taxon>
        <taxon>Mycobacteriales</taxon>
        <taxon>Mycobacteriaceae</taxon>
        <taxon>Mycolicibacter</taxon>
    </lineage>
</organism>
<evidence type="ECO:0000256" key="1">
    <source>
        <dbReference type="SAM" id="Coils"/>
    </source>
</evidence>
<sequence>MRIAAAQRIQNENRIRAAMDRLLRGEIPPGGNCDIKTLALEAGVDRTAFYGTRPYAHLRAEFEHRLEQLQQAGETPDPKAAQIERLKTEVEKLKNTLAQANSTIQELTEFRIQALSRIAAQHDEILRLRAANHPITAITGLPKRPKAQQKLIGPC</sequence>
<keyword evidence="4" id="KW-1185">Reference proteome</keyword>
<gene>
    <name evidence="2" type="ORF">K5L39_03675</name>
    <name evidence="3" type="ORF">K5L39_03740</name>
</gene>
<reference evidence="2 4" key="1">
    <citation type="submission" date="2023-12" db="EMBL/GenBank/DDBJ databases">
        <title>Description of new species of Mycobacterium terrae complex isolated from sewage at the Sao Paulo Zoological Park Foundation in Brazil.</title>
        <authorList>
            <person name="Romagnoli C.L."/>
            <person name="Conceicao E.C."/>
            <person name="Machado E."/>
            <person name="Barreto L.B.P.F."/>
            <person name="Sharma A."/>
            <person name="Silva N.M."/>
            <person name="Marques L.E."/>
            <person name="Juliana M.A."/>
            <person name="Lourenco M.C.S."/>
            <person name="Digiampietri L.A."/>
            <person name="Suffys P.N."/>
            <person name="Viana-Niero C."/>
        </authorList>
    </citation>
    <scope>NUCLEOTIDE SEQUENCE [LARGE SCALE GENOMIC DNA]</scope>
    <source>
        <strain evidence="2 4">MYC017</strain>
    </source>
</reference>
<dbReference type="Proteomes" id="UP001299283">
    <property type="component" value="Unassembled WGS sequence"/>
</dbReference>
<dbReference type="EMBL" id="JAYJJQ010000003">
    <property type="protein sequence ID" value="MEB3068286.1"/>
    <property type="molecule type" value="Genomic_DNA"/>
</dbReference>
<protein>
    <submittedName>
        <fullName evidence="2">BREX-1 system adenine-specific DNA-methyltransferase PglX</fullName>
    </submittedName>
</protein>
<comment type="caution">
    <text evidence="2">The sequence shown here is derived from an EMBL/GenBank/DDBJ whole genome shotgun (WGS) entry which is preliminary data.</text>
</comment>
<proteinExistence type="predicted"/>
<evidence type="ECO:0000313" key="2">
    <source>
        <dbReference type="EMBL" id="MEB3068275.1"/>
    </source>
</evidence>
<keyword evidence="1" id="KW-0175">Coiled coil</keyword>
<dbReference type="RefSeq" id="WP_225399586.1">
    <property type="nucleotide sequence ID" value="NZ_JAYJJQ010000003.1"/>
</dbReference>
<name>A0ABU5YT32_9MYCO</name>
<dbReference type="EMBL" id="JAYJJQ010000003">
    <property type="protein sequence ID" value="MEB3068275.1"/>
    <property type="molecule type" value="Genomic_DNA"/>
</dbReference>